<feature type="compositionally biased region" description="Basic residues" evidence="5">
    <location>
        <begin position="249"/>
        <end position="261"/>
    </location>
</feature>
<proteinExistence type="predicted"/>
<dbReference type="SMART" id="SM00360">
    <property type="entry name" value="RRM"/>
    <property type="match status" value="1"/>
</dbReference>
<dbReference type="InterPro" id="IPR035979">
    <property type="entry name" value="RBD_domain_sf"/>
</dbReference>
<evidence type="ECO:0000259" key="6">
    <source>
        <dbReference type="PROSITE" id="PS50102"/>
    </source>
</evidence>
<comment type="caution">
    <text evidence="7">The sequence shown here is derived from an EMBL/GenBank/DDBJ whole genome shotgun (WGS) entry which is preliminary data.</text>
</comment>
<feature type="compositionally biased region" description="Basic residues" evidence="5">
    <location>
        <begin position="59"/>
        <end position="69"/>
    </location>
</feature>
<dbReference type="InterPro" id="IPR000504">
    <property type="entry name" value="RRM_dom"/>
</dbReference>
<organism evidence="7 8">
    <name type="scientific">Triparma strigata</name>
    <dbReference type="NCBI Taxonomy" id="1606541"/>
    <lineage>
        <taxon>Eukaryota</taxon>
        <taxon>Sar</taxon>
        <taxon>Stramenopiles</taxon>
        <taxon>Ochrophyta</taxon>
        <taxon>Bolidophyceae</taxon>
        <taxon>Parmales</taxon>
        <taxon>Triparmaceae</taxon>
        <taxon>Triparma</taxon>
    </lineage>
</organism>
<dbReference type="OrthoDB" id="21467at2759"/>
<feature type="compositionally biased region" description="Basic and acidic residues" evidence="5">
    <location>
        <begin position="239"/>
        <end position="248"/>
    </location>
</feature>
<dbReference type="Pfam" id="PF00076">
    <property type="entry name" value="RRM_1"/>
    <property type="match status" value="1"/>
</dbReference>
<evidence type="ECO:0000256" key="3">
    <source>
        <dbReference type="ARBA" id="ARBA00023242"/>
    </source>
</evidence>
<protein>
    <recommendedName>
        <fullName evidence="6">RRM domain-containing protein</fullName>
    </recommendedName>
</protein>
<dbReference type="Proteomes" id="UP001165085">
    <property type="component" value="Unassembled WGS sequence"/>
</dbReference>
<dbReference type="CDD" id="cd12307">
    <property type="entry name" value="RRM_NIFK_like"/>
    <property type="match status" value="1"/>
</dbReference>
<keyword evidence="3" id="KW-0539">Nucleus</keyword>
<feature type="domain" description="RRM" evidence="6">
    <location>
        <begin position="77"/>
        <end position="155"/>
    </location>
</feature>
<evidence type="ECO:0000256" key="2">
    <source>
        <dbReference type="ARBA" id="ARBA00022884"/>
    </source>
</evidence>
<dbReference type="Gene3D" id="3.30.70.330">
    <property type="match status" value="1"/>
</dbReference>
<dbReference type="InterPro" id="IPR012677">
    <property type="entry name" value="Nucleotide-bd_a/b_plait_sf"/>
</dbReference>
<feature type="region of interest" description="Disordered" evidence="5">
    <location>
        <begin position="1"/>
        <end position="77"/>
    </location>
</feature>
<keyword evidence="2 4" id="KW-0694">RNA-binding</keyword>
<evidence type="ECO:0000313" key="7">
    <source>
        <dbReference type="EMBL" id="GMH93292.1"/>
    </source>
</evidence>
<dbReference type="GO" id="GO:0005730">
    <property type="term" value="C:nucleolus"/>
    <property type="evidence" value="ECO:0007669"/>
    <property type="project" value="UniProtKB-SubCell"/>
</dbReference>
<gene>
    <name evidence="7" type="ORF">TrST_g6675</name>
</gene>
<dbReference type="GO" id="GO:0003723">
    <property type="term" value="F:RNA binding"/>
    <property type="evidence" value="ECO:0007669"/>
    <property type="project" value="UniProtKB-UniRule"/>
</dbReference>
<evidence type="ECO:0000256" key="1">
    <source>
        <dbReference type="ARBA" id="ARBA00004604"/>
    </source>
</evidence>
<feature type="region of interest" description="Disordered" evidence="5">
    <location>
        <begin position="220"/>
        <end position="261"/>
    </location>
</feature>
<feature type="compositionally biased region" description="Basic and acidic residues" evidence="5">
    <location>
        <begin position="220"/>
        <end position="229"/>
    </location>
</feature>
<evidence type="ECO:0000256" key="4">
    <source>
        <dbReference type="PROSITE-ProRule" id="PRU00176"/>
    </source>
</evidence>
<feature type="compositionally biased region" description="Low complexity" evidence="5">
    <location>
        <begin position="47"/>
        <end position="58"/>
    </location>
</feature>
<keyword evidence="8" id="KW-1185">Reference proteome</keyword>
<accession>A0A9W7BT65</accession>
<dbReference type="AlphaFoldDB" id="A0A9W7BT65"/>
<sequence>MSKSLLSRSKPAPDLTGPEWDSSDDEQPSSSAIVSSKKKKSKKGLGSDDVVALDSSASKGKKKGKKQGKKPQQSTTTTIYLGHLPPTFVESALTSFLNQFGPVLQLHLSRSKKTGAPKGYAFVKFEDSQTAAIVADTMSGYFLDGRRLVCHLAEEKSGMWGGKFREVDWVGLHRERVNGPKTEEQIKKSSSRQKSKLEKKMEMLKGMGIDVEVKEIDGSAAVKKSEKAATPKGKGKRKGSVDKEEKGSVKKTKKVKKTAKK</sequence>
<dbReference type="PANTHER" id="PTHR46754">
    <property type="entry name" value="MKI67 FHA DOMAIN-INTERACTING NUCLEOLAR PHOSPHOPROTEIN"/>
    <property type="match status" value="1"/>
</dbReference>
<dbReference type="EMBL" id="BRXY01000410">
    <property type="protein sequence ID" value="GMH93292.1"/>
    <property type="molecule type" value="Genomic_DNA"/>
</dbReference>
<evidence type="ECO:0000313" key="8">
    <source>
        <dbReference type="Proteomes" id="UP001165085"/>
    </source>
</evidence>
<dbReference type="SUPFAM" id="SSF54928">
    <property type="entry name" value="RNA-binding domain, RBD"/>
    <property type="match status" value="1"/>
</dbReference>
<dbReference type="PROSITE" id="PS50102">
    <property type="entry name" value="RRM"/>
    <property type="match status" value="1"/>
</dbReference>
<comment type="subcellular location">
    <subcellularLocation>
        <location evidence="1">Nucleus</location>
        <location evidence="1">Nucleolus</location>
    </subcellularLocation>
</comment>
<name>A0A9W7BT65_9STRA</name>
<evidence type="ECO:0000256" key="5">
    <source>
        <dbReference type="SAM" id="MobiDB-lite"/>
    </source>
</evidence>
<reference evidence="8" key="1">
    <citation type="journal article" date="2023" name="Commun. Biol.">
        <title>Genome analysis of Parmales, the sister group of diatoms, reveals the evolutionary specialization of diatoms from phago-mixotrophs to photoautotrophs.</title>
        <authorList>
            <person name="Ban H."/>
            <person name="Sato S."/>
            <person name="Yoshikawa S."/>
            <person name="Yamada K."/>
            <person name="Nakamura Y."/>
            <person name="Ichinomiya M."/>
            <person name="Sato N."/>
            <person name="Blanc-Mathieu R."/>
            <person name="Endo H."/>
            <person name="Kuwata A."/>
            <person name="Ogata H."/>
        </authorList>
    </citation>
    <scope>NUCLEOTIDE SEQUENCE [LARGE SCALE GENOMIC DNA]</scope>
    <source>
        <strain evidence="8">NIES 3701</strain>
    </source>
</reference>